<proteinExistence type="predicted"/>
<accession>A0A382GVX5</accession>
<dbReference type="EMBL" id="UINC01057686">
    <property type="protein sequence ID" value="SVB79119.1"/>
    <property type="molecule type" value="Genomic_DNA"/>
</dbReference>
<sequence length="45" mass="4979">SQFPQPSWPCPPTPSMTERGNTPRVRLKIFRTVTCAGALSPHNIT</sequence>
<feature type="region of interest" description="Disordered" evidence="1">
    <location>
        <begin position="1"/>
        <end position="23"/>
    </location>
</feature>
<gene>
    <name evidence="2" type="ORF">METZ01_LOCUS231973</name>
</gene>
<reference evidence="2" key="1">
    <citation type="submission" date="2018-05" db="EMBL/GenBank/DDBJ databases">
        <authorList>
            <person name="Lanie J.A."/>
            <person name="Ng W.-L."/>
            <person name="Kazmierczak K.M."/>
            <person name="Andrzejewski T.M."/>
            <person name="Davidsen T.M."/>
            <person name="Wayne K.J."/>
            <person name="Tettelin H."/>
            <person name="Glass J.I."/>
            <person name="Rusch D."/>
            <person name="Podicherti R."/>
            <person name="Tsui H.-C.T."/>
            <person name="Winkler M.E."/>
        </authorList>
    </citation>
    <scope>NUCLEOTIDE SEQUENCE</scope>
</reference>
<protein>
    <submittedName>
        <fullName evidence="2">Uncharacterized protein</fullName>
    </submittedName>
</protein>
<dbReference type="AlphaFoldDB" id="A0A382GVX5"/>
<name>A0A382GVX5_9ZZZZ</name>
<feature type="non-terminal residue" evidence="2">
    <location>
        <position position="1"/>
    </location>
</feature>
<feature type="non-terminal residue" evidence="2">
    <location>
        <position position="45"/>
    </location>
</feature>
<organism evidence="2">
    <name type="scientific">marine metagenome</name>
    <dbReference type="NCBI Taxonomy" id="408172"/>
    <lineage>
        <taxon>unclassified sequences</taxon>
        <taxon>metagenomes</taxon>
        <taxon>ecological metagenomes</taxon>
    </lineage>
</organism>
<feature type="compositionally biased region" description="Pro residues" evidence="1">
    <location>
        <begin position="1"/>
        <end position="14"/>
    </location>
</feature>
<evidence type="ECO:0000313" key="2">
    <source>
        <dbReference type="EMBL" id="SVB79119.1"/>
    </source>
</evidence>
<evidence type="ECO:0000256" key="1">
    <source>
        <dbReference type="SAM" id="MobiDB-lite"/>
    </source>
</evidence>